<dbReference type="InterPro" id="IPR027558">
    <property type="entry name" value="Pre_pil_HX9DG_C"/>
</dbReference>
<dbReference type="PANTHER" id="PTHR30093:SF2">
    <property type="entry name" value="TYPE II SECRETION SYSTEM PROTEIN H"/>
    <property type="match status" value="1"/>
</dbReference>
<dbReference type="Pfam" id="PF07596">
    <property type="entry name" value="SBP_bac_10"/>
    <property type="match status" value="1"/>
</dbReference>
<dbReference type="EMBL" id="VWOX01000005">
    <property type="protein sequence ID" value="KAA5543776.1"/>
    <property type="molecule type" value="Genomic_DNA"/>
</dbReference>
<dbReference type="SUPFAM" id="SSF54523">
    <property type="entry name" value="Pili subunits"/>
    <property type="match status" value="1"/>
</dbReference>
<feature type="domain" description="DUF1559" evidence="1">
    <location>
        <begin position="33"/>
        <end position="363"/>
    </location>
</feature>
<name>A0A5M6DB91_9BACT</name>
<dbReference type="NCBIfam" id="TIGR04294">
    <property type="entry name" value="pre_pil_HX9DG"/>
    <property type="match status" value="1"/>
</dbReference>
<evidence type="ECO:0000259" key="1">
    <source>
        <dbReference type="Pfam" id="PF07596"/>
    </source>
</evidence>
<sequence>MKRQRVGFTLVELLVVIAIIGILVGLLLPAVNAAREAMRNASCKNNLRQLGLAVHNFHSQKSRLPTYTTKYGVYAGGGSPEDPSIPGNTSVPRHVKIGGYGVPLLPHLDQQPVFDHWSTNRYPVYEANSGSFGGSGQQWHSIAGATLPVFQCPSNIVFNGNQGLNNYVPNTGRAALQIDNSDLSVASTDFNNSESEANGLFKIGYVGTPPNGFDPGSKMTMEDIEDGASQTAMFGENVQAFSWYRPGFLNGDDLVLGATDTDLQWDNPYSANASVSIRQAFLRAKYTTGMVWHFEDPEAFNSAPGVNPEHTINGAGTEDLSVQNRKMAFGDCADLARPSSSHPGTVNMCFADGSVQSITDTINYRVYQAVLTPHGKKSQVPFSEFVLTDQLQQ</sequence>
<dbReference type="PANTHER" id="PTHR30093">
    <property type="entry name" value="GENERAL SECRETION PATHWAY PROTEIN G"/>
    <property type="match status" value="1"/>
</dbReference>
<dbReference type="Gene3D" id="3.30.700.10">
    <property type="entry name" value="Glycoprotein, Type 4 Pilin"/>
    <property type="match status" value="1"/>
</dbReference>
<comment type="caution">
    <text evidence="2">The sequence shown here is derived from an EMBL/GenBank/DDBJ whole genome shotgun (WGS) entry which is preliminary data.</text>
</comment>
<protein>
    <submittedName>
        <fullName evidence="2">DUF1559 domain-containing protein</fullName>
    </submittedName>
</protein>
<dbReference type="NCBIfam" id="TIGR02532">
    <property type="entry name" value="IV_pilin_GFxxxE"/>
    <property type="match status" value="1"/>
</dbReference>
<evidence type="ECO:0000313" key="3">
    <source>
        <dbReference type="Proteomes" id="UP000324479"/>
    </source>
</evidence>
<gene>
    <name evidence="2" type="ORF">FYK55_11400</name>
</gene>
<dbReference type="InterPro" id="IPR011453">
    <property type="entry name" value="DUF1559"/>
</dbReference>
<keyword evidence="3" id="KW-1185">Reference proteome</keyword>
<dbReference type="Proteomes" id="UP000324479">
    <property type="component" value="Unassembled WGS sequence"/>
</dbReference>
<reference evidence="2 3" key="1">
    <citation type="submission" date="2019-08" db="EMBL/GenBank/DDBJ databases">
        <authorList>
            <person name="Dhanesh K."/>
            <person name="Kumar G."/>
            <person name="Sasikala C."/>
            <person name="Venkata Ramana C."/>
        </authorList>
    </citation>
    <scope>NUCLEOTIDE SEQUENCE [LARGE SCALE GENOMIC DNA]</scope>
    <source>
        <strain evidence="2 3">JC645</strain>
    </source>
</reference>
<accession>A0A5M6DB91</accession>
<proteinExistence type="predicted"/>
<dbReference type="AlphaFoldDB" id="A0A5M6DB91"/>
<evidence type="ECO:0000313" key="2">
    <source>
        <dbReference type="EMBL" id="KAA5543776.1"/>
    </source>
</evidence>
<dbReference type="Pfam" id="PF07963">
    <property type="entry name" value="N_methyl"/>
    <property type="match status" value="1"/>
</dbReference>
<dbReference type="InterPro" id="IPR045584">
    <property type="entry name" value="Pilin-like"/>
</dbReference>
<dbReference type="InterPro" id="IPR012902">
    <property type="entry name" value="N_methyl_site"/>
</dbReference>
<dbReference type="RefSeq" id="WP_150076528.1">
    <property type="nucleotide sequence ID" value="NZ_VWOX01000005.1"/>
</dbReference>
<organism evidence="2 3">
    <name type="scientific">Roseiconus nitratireducens</name>
    <dbReference type="NCBI Taxonomy" id="2605748"/>
    <lineage>
        <taxon>Bacteria</taxon>
        <taxon>Pseudomonadati</taxon>
        <taxon>Planctomycetota</taxon>
        <taxon>Planctomycetia</taxon>
        <taxon>Pirellulales</taxon>
        <taxon>Pirellulaceae</taxon>
        <taxon>Roseiconus</taxon>
    </lineage>
</organism>